<evidence type="ECO:0000313" key="1">
    <source>
        <dbReference type="EnsemblPlants" id="Solyc03g117380.3.1"/>
    </source>
</evidence>
<reference evidence="1" key="1">
    <citation type="journal article" date="2012" name="Nature">
        <title>The tomato genome sequence provides insights into fleshy fruit evolution.</title>
        <authorList>
            <consortium name="Tomato Genome Consortium"/>
        </authorList>
    </citation>
    <scope>NUCLEOTIDE SEQUENCE [LARGE SCALE GENOMIC DNA]</scope>
    <source>
        <strain evidence="1">cv. Heinz 1706</strain>
    </source>
</reference>
<name>A0A3Q7GI20_SOLLC</name>
<dbReference type="PANTHER" id="PTHR44083">
    <property type="entry name" value="TOPLESS-RELATED PROTEIN 1-RELATED"/>
    <property type="match status" value="1"/>
</dbReference>
<dbReference type="Gramene" id="Solyc03g117380.3.1">
    <property type="protein sequence ID" value="Solyc03g117380.3.1"/>
    <property type="gene ID" value="Solyc03g117380.3"/>
</dbReference>
<protein>
    <submittedName>
        <fullName evidence="1">Uncharacterized protein</fullName>
    </submittedName>
</protein>
<dbReference type="Proteomes" id="UP000004994">
    <property type="component" value="Chromosome 3"/>
</dbReference>
<dbReference type="GO" id="GO:0006355">
    <property type="term" value="P:regulation of DNA-templated transcription"/>
    <property type="evidence" value="ECO:0007669"/>
    <property type="project" value="InterPro"/>
</dbReference>
<dbReference type="InterPro" id="IPR027728">
    <property type="entry name" value="Topless_fam"/>
</dbReference>
<evidence type="ECO:0000313" key="2">
    <source>
        <dbReference type="Proteomes" id="UP000004994"/>
    </source>
</evidence>
<dbReference type="STRING" id="4081.A0A3Q7GI20"/>
<dbReference type="PANTHER" id="PTHR44083:SF45">
    <property type="entry name" value="TOPLESS-RELATED PROTEIN 1"/>
    <property type="match status" value="1"/>
</dbReference>
<proteinExistence type="predicted"/>
<dbReference type="EnsemblPlants" id="Solyc03g117380.3.1">
    <property type="protein sequence ID" value="Solyc03g117380.3.1"/>
    <property type="gene ID" value="Solyc03g117380.3"/>
</dbReference>
<reference evidence="1" key="2">
    <citation type="submission" date="2019-01" db="UniProtKB">
        <authorList>
            <consortium name="EnsemblPlants"/>
        </authorList>
    </citation>
    <scope>IDENTIFICATION</scope>
    <source>
        <strain evidence="1">cv. Heinz 1706</strain>
    </source>
</reference>
<dbReference type="AlphaFoldDB" id="A0A3Q7GI20"/>
<accession>A0A3Q7GI20</accession>
<organism evidence="1">
    <name type="scientific">Solanum lycopersicum</name>
    <name type="common">Tomato</name>
    <name type="synonym">Lycopersicon esculentum</name>
    <dbReference type="NCBI Taxonomy" id="4081"/>
    <lineage>
        <taxon>Eukaryota</taxon>
        <taxon>Viridiplantae</taxon>
        <taxon>Streptophyta</taxon>
        <taxon>Embryophyta</taxon>
        <taxon>Tracheophyta</taxon>
        <taxon>Spermatophyta</taxon>
        <taxon>Magnoliopsida</taxon>
        <taxon>eudicotyledons</taxon>
        <taxon>Gunneridae</taxon>
        <taxon>Pentapetalae</taxon>
        <taxon>asterids</taxon>
        <taxon>lamiids</taxon>
        <taxon>Solanales</taxon>
        <taxon>Solanaceae</taxon>
        <taxon>Solanoideae</taxon>
        <taxon>Solaneae</taxon>
        <taxon>Solanum</taxon>
        <taxon>Solanum subgen. Lycopersicon</taxon>
    </lineage>
</organism>
<sequence length="71" mass="8014">MGVVQFDTTKNRFVAAVDDFLIKFSDVDHPHRMLLTCFALSKNACYVISTSGGKISLFNMMTFKNQENMMG</sequence>
<keyword evidence="2" id="KW-1185">Reference proteome</keyword>
<dbReference type="InParanoid" id="A0A3Q7GI20"/>